<protein>
    <submittedName>
        <fullName evidence="15">Zinc finger protein 589</fullName>
    </submittedName>
</protein>
<evidence type="ECO:0000259" key="14">
    <source>
        <dbReference type="PROSITE" id="PS50157"/>
    </source>
</evidence>
<keyword evidence="5" id="KW-0677">Repeat</keyword>
<keyword evidence="16" id="KW-1185">Reference proteome</keyword>
<feature type="compositionally biased region" description="Basic and acidic residues" evidence="13">
    <location>
        <begin position="87"/>
        <end position="98"/>
    </location>
</feature>
<keyword evidence="11" id="KW-0539">Nucleus</keyword>
<dbReference type="OMA" id="KPYVCRN"/>
<feature type="domain" description="C2H2-type" evidence="14">
    <location>
        <begin position="242"/>
        <end position="260"/>
    </location>
</feature>
<dbReference type="PANTHER" id="PTHR23226:SF403">
    <property type="entry name" value="ZINC FINGER PROTEIN 343"/>
    <property type="match status" value="1"/>
</dbReference>
<dbReference type="PROSITE" id="PS50157">
    <property type="entry name" value="ZINC_FINGER_C2H2_2"/>
    <property type="match status" value="3"/>
</dbReference>
<keyword evidence="7" id="KW-0862">Zinc</keyword>
<dbReference type="GeneTree" id="ENSGT00940000164260"/>
<proteinExistence type="inferred from homology"/>
<evidence type="ECO:0000256" key="8">
    <source>
        <dbReference type="ARBA" id="ARBA00023015"/>
    </source>
</evidence>
<dbReference type="Gene3D" id="3.30.160.60">
    <property type="entry name" value="Classic Zinc Finger"/>
    <property type="match status" value="3"/>
</dbReference>
<gene>
    <name evidence="15" type="primary">ZNF589</name>
</gene>
<evidence type="ECO:0000256" key="10">
    <source>
        <dbReference type="ARBA" id="ARBA00023163"/>
    </source>
</evidence>
<evidence type="ECO:0000256" key="13">
    <source>
        <dbReference type="SAM" id="MobiDB-lite"/>
    </source>
</evidence>
<dbReference type="PANTHER" id="PTHR23226">
    <property type="entry name" value="ZINC FINGER AND SCAN DOMAIN-CONTAINING"/>
    <property type="match status" value="1"/>
</dbReference>
<accession>A0A2K6GTM4</accession>
<evidence type="ECO:0000256" key="6">
    <source>
        <dbReference type="ARBA" id="ARBA00022771"/>
    </source>
</evidence>
<dbReference type="Proteomes" id="UP000233160">
    <property type="component" value="Unassembled WGS sequence"/>
</dbReference>
<evidence type="ECO:0000313" key="16">
    <source>
        <dbReference type="Proteomes" id="UP000233160"/>
    </source>
</evidence>
<dbReference type="GO" id="GO:0008270">
    <property type="term" value="F:zinc ion binding"/>
    <property type="evidence" value="ECO:0007669"/>
    <property type="project" value="UniProtKB-KW"/>
</dbReference>
<evidence type="ECO:0000256" key="7">
    <source>
        <dbReference type="ARBA" id="ARBA00022833"/>
    </source>
</evidence>
<keyword evidence="10" id="KW-0804">Transcription</keyword>
<evidence type="ECO:0000256" key="5">
    <source>
        <dbReference type="ARBA" id="ARBA00022737"/>
    </source>
</evidence>
<dbReference type="SUPFAM" id="SSF57667">
    <property type="entry name" value="beta-beta-alpha zinc fingers"/>
    <property type="match status" value="2"/>
</dbReference>
<evidence type="ECO:0000256" key="2">
    <source>
        <dbReference type="ARBA" id="ARBA00004123"/>
    </source>
</evidence>
<reference evidence="15" key="1">
    <citation type="submission" date="2025-08" db="UniProtKB">
        <authorList>
            <consortium name="Ensembl"/>
        </authorList>
    </citation>
    <scope>IDENTIFICATION</scope>
</reference>
<dbReference type="GO" id="GO:0000978">
    <property type="term" value="F:RNA polymerase II cis-regulatory region sequence-specific DNA binding"/>
    <property type="evidence" value="ECO:0007669"/>
    <property type="project" value="TreeGrafter"/>
</dbReference>
<dbReference type="AlphaFoldDB" id="A0A2K6GTM4"/>
<dbReference type="GO" id="GO:0001227">
    <property type="term" value="F:DNA-binding transcription repressor activity, RNA polymerase II-specific"/>
    <property type="evidence" value="ECO:0007669"/>
    <property type="project" value="Ensembl"/>
</dbReference>
<keyword evidence="8" id="KW-0805">Transcription regulation</keyword>
<dbReference type="Pfam" id="PF00096">
    <property type="entry name" value="zf-C2H2"/>
    <property type="match status" value="2"/>
</dbReference>
<comment type="subcellular location">
    <subcellularLocation>
        <location evidence="2">Nucleus</location>
    </subcellularLocation>
</comment>
<dbReference type="Pfam" id="PF21225">
    <property type="entry name" value="zf-C2H2_5"/>
    <property type="match status" value="1"/>
</dbReference>
<reference evidence="15" key="2">
    <citation type="submission" date="2025-09" db="UniProtKB">
        <authorList>
            <consortium name="Ensembl"/>
        </authorList>
    </citation>
    <scope>IDENTIFICATION</scope>
</reference>
<evidence type="ECO:0000256" key="12">
    <source>
        <dbReference type="PROSITE-ProRule" id="PRU00042"/>
    </source>
</evidence>
<comment type="similarity">
    <text evidence="3">Belongs to the krueppel C2H2-type zinc-finger protein family.</text>
</comment>
<feature type="domain" description="C2H2-type" evidence="14">
    <location>
        <begin position="213"/>
        <end position="240"/>
    </location>
</feature>
<keyword evidence="6 12" id="KW-0863">Zinc-finger</keyword>
<name>A0A2K6GTM4_PROCO</name>
<evidence type="ECO:0000256" key="9">
    <source>
        <dbReference type="ARBA" id="ARBA00023125"/>
    </source>
</evidence>
<feature type="domain" description="C2H2-type" evidence="14">
    <location>
        <begin position="261"/>
        <end position="288"/>
    </location>
</feature>
<evidence type="ECO:0000256" key="1">
    <source>
        <dbReference type="ARBA" id="ARBA00003767"/>
    </source>
</evidence>
<sequence>RSLTGRRVQSALPMTTLTKNFLSSAESEPEVHPWPSRPLAFGSQQFLSQDELLYHSVPGLLAGNQLQPGHPYPGAQQQQQLSNTNHRGAEAEDQRMEGGTESVFWGTKERWTPVVFSGPPQGPPVSSQEANRTLEVQLSPAQSVSSEEIDKIPEREEISGFGAVRFGECGLDFSQKSNLFRHKAGTGEKSSVCRECGQVTSHQTSEDTGEKPYVCGECGRGFIDKSTLHNHQSTHSGEKPCFSRMSHLIRHQRMHLREKPFTCTVCGRGISEKSDIIKHQRIHTGDKPYVCRN</sequence>
<dbReference type="GO" id="GO:0005654">
    <property type="term" value="C:nucleoplasm"/>
    <property type="evidence" value="ECO:0007669"/>
    <property type="project" value="Ensembl"/>
</dbReference>
<evidence type="ECO:0000256" key="11">
    <source>
        <dbReference type="ARBA" id="ARBA00023242"/>
    </source>
</evidence>
<feature type="compositionally biased region" description="Polar residues" evidence="13">
    <location>
        <begin position="75"/>
        <end position="86"/>
    </location>
</feature>
<keyword evidence="9" id="KW-0238">DNA-binding</keyword>
<dbReference type="FunFam" id="3.30.160.60:FF:001576">
    <property type="entry name" value="HKR1, GLI-Kruppel zinc finger family member"/>
    <property type="match status" value="1"/>
</dbReference>
<dbReference type="PROSITE" id="PS00028">
    <property type="entry name" value="ZINC_FINGER_C2H2_1"/>
    <property type="match status" value="2"/>
</dbReference>
<keyword evidence="4" id="KW-0479">Metal-binding</keyword>
<dbReference type="STRING" id="379532.ENSPCOP00000029605"/>
<feature type="region of interest" description="Disordered" evidence="13">
    <location>
        <begin position="64"/>
        <end position="98"/>
    </location>
</feature>
<evidence type="ECO:0000313" key="15">
    <source>
        <dbReference type="Ensembl" id="ENSPCOP00000029605.1"/>
    </source>
</evidence>
<dbReference type="FunFam" id="3.30.160.60:FF:002343">
    <property type="entry name" value="Zinc finger protein 33A"/>
    <property type="match status" value="1"/>
</dbReference>
<evidence type="ECO:0000256" key="4">
    <source>
        <dbReference type="ARBA" id="ARBA00022723"/>
    </source>
</evidence>
<evidence type="ECO:0000256" key="3">
    <source>
        <dbReference type="ARBA" id="ARBA00006991"/>
    </source>
</evidence>
<dbReference type="SMART" id="SM00355">
    <property type="entry name" value="ZnF_C2H2"/>
    <property type="match status" value="2"/>
</dbReference>
<dbReference type="InterPro" id="IPR048414">
    <property type="entry name" value="PDRM9-like_Znf-C2H2"/>
</dbReference>
<dbReference type="InterPro" id="IPR036236">
    <property type="entry name" value="Znf_C2H2_sf"/>
</dbReference>
<dbReference type="InterPro" id="IPR013087">
    <property type="entry name" value="Znf_C2H2_type"/>
</dbReference>
<dbReference type="Ensembl" id="ENSPCOT00000040549.1">
    <property type="protein sequence ID" value="ENSPCOP00000029605.1"/>
    <property type="gene ID" value="ENSPCOG00000027517.1"/>
</dbReference>
<organism evidence="15 16">
    <name type="scientific">Propithecus coquereli</name>
    <name type="common">Coquerel's sifaka</name>
    <name type="synonym">Propithecus verreauxi coquereli</name>
    <dbReference type="NCBI Taxonomy" id="379532"/>
    <lineage>
        <taxon>Eukaryota</taxon>
        <taxon>Metazoa</taxon>
        <taxon>Chordata</taxon>
        <taxon>Craniata</taxon>
        <taxon>Vertebrata</taxon>
        <taxon>Euteleostomi</taxon>
        <taxon>Mammalia</taxon>
        <taxon>Eutheria</taxon>
        <taxon>Euarchontoglires</taxon>
        <taxon>Primates</taxon>
        <taxon>Strepsirrhini</taxon>
        <taxon>Lemuriformes</taxon>
        <taxon>Indriidae</taxon>
        <taxon>Propithecus</taxon>
    </lineage>
</organism>
<comment type="function">
    <text evidence="1">May be involved in transcriptional regulation.</text>
</comment>